<dbReference type="EMBL" id="JAKRRY010000007">
    <property type="protein sequence ID" value="MCW8345910.1"/>
    <property type="molecule type" value="Genomic_DNA"/>
</dbReference>
<evidence type="ECO:0000313" key="2">
    <source>
        <dbReference type="Proteomes" id="UP001155587"/>
    </source>
</evidence>
<dbReference type="Proteomes" id="UP001155587">
    <property type="component" value="Unassembled WGS sequence"/>
</dbReference>
<dbReference type="PANTHER" id="PTHR37463">
    <property type="entry name" value="GSL3115 PROTEIN"/>
    <property type="match status" value="1"/>
</dbReference>
<dbReference type="AlphaFoldDB" id="A0A9X3CMA3"/>
<dbReference type="RefSeq" id="WP_265674314.1">
    <property type="nucleotide sequence ID" value="NZ_JAKRRY010000007.1"/>
</dbReference>
<name>A0A9X3CMA3_9VIBR</name>
<reference evidence="1" key="1">
    <citation type="submission" date="2022-02" db="EMBL/GenBank/DDBJ databases">
        <title>Vibrio sp. nov, a new bacterium isolated from seawater.</title>
        <authorList>
            <person name="Yuan Y."/>
        </authorList>
    </citation>
    <scope>NUCLEOTIDE SEQUENCE</scope>
    <source>
        <strain evidence="1">ZSDZ65</strain>
    </source>
</reference>
<dbReference type="InterPro" id="IPR017136">
    <property type="entry name" value="UCP037205"/>
</dbReference>
<dbReference type="PANTHER" id="PTHR37463:SF1">
    <property type="entry name" value="DUF2256 DOMAIN-CONTAINING PROTEIN"/>
    <property type="match status" value="1"/>
</dbReference>
<dbReference type="Pfam" id="PF10013">
    <property type="entry name" value="DUF2256"/>
    <property type="match status" value="1"/>
</dbReference>
<keyword evidence="2" id="KW-1185">Reference proteome</keyword>
<protein>
    <submittedName>
        <fullName evidence="1">DUF2256 domain-containing protein</fullName>
    </submittedName>
</protein>
<gene>
    <name evidence="1" type="ORF">MD535_07805</name>
</gene>
<proteinExistence type="predicted"/>
<sequence>MHKKCHLPSKICAYCQKPFVWRKRWRLNWQHVKYCSRRCASANPASISQN</sequence>
<comment type="caution">
    <text evidence="1">The sequence shown here is derived from an EMBL/GenBank/DDBJ whole genome shotgun (WGS) entry which is preliminary data.</text>
</comment>
<organism evidence="1 2">
    <name type="scientific">Vibrio qingdaonensis</name>
    <dbReference type="NCBI Taxonomy" id="2829491"/>
    <lineage>
        <taxon>Bacteria</taxon>
        <taxon>Pseudomonadati</taxon>
        <taxon>Pseudomonadota</taxon>
        <taxon>Gammaproteobacteria</taxon>
        <taxon>Vibrionales</taxon>
        <taxon>Vibrionaceae</taxon>
        <taxon>Vibrio</taxon>
    </lineage>
</organism>
<evidence type="ECO:0000313" key="1">
    <source>
        <dbReference type="EMBL" id="MCW8345910.1"/>
    </source>
</evidence>
<accession>A0A9X3CMA3</accession>